<dbReference type="Proteomes" id="UP000002852">
    <property type="component" value="Unassembled WGS sequence"/>
</dbReference>
<dbReference type="SMART" id="SM00043">
    <property type="entry name" value="CY"/>
    <property type="match status" value="1"/>
</dbReference>
<feature type="domain" description="Cystatin" evidence="3">
    <location>
        <begin position="33"/>
        <end position="139"/>
    </location>
</feature>
<dbReference type="RefSeq" id="XP_023193516.1">
    <property type="nucleotide sequence ID" value="XM_023337748.1"/>
</dbReference>
<evidence type="ECO:0000259" key="3">
    <source>
        <dbReference type="SMART" id="SM00043"/>
    </source>
</evidence>
<dbReference type="InParanoid" id="A0A3B5PXU7"/>
<dbReference type="PANTHER" id="PTHR46186:SF13">
    <property type="entry name" value="SI:BUSM1-57F23.1"/>
    <property type="match status" value="1"/>
</dbReference>
<dbReference type="Gene3D" id="3.10.450.10">
    <property type="match status" value="1"/>
</dbReference>
<dbReference type="KEGG" id="xma:111609411"/>
<dbReference type="InterPro" id="IPR000010">
    <property type="entry name" value="Cystatin_dom"/>
</dbReference>
<feature type="chain" id="PRO_5018619429" evidence="2">
    <location>
        <begin position="20"/>
        <end position="145"/>
    </location>
</feature>
<reference evidence="5" key="1">
    <citation type="submission" date="2012-01" db="EMBL/GenBank/DDBJ databases">
        <authorList>
            <person name="Walter R."/>
            <person name="Schartl M."/>
            <person name="Warren W."/>
        </authorList>
    </citation>
    <scope>NUCLEOTIDE SEQUENCE [LARGE SCALE GENOMIC DNA]</scope>
    <source>
        <strain evidence="5">JP 163 A</strain>
    </source>
</reference>
<reference evidence="5" key="2">
    <citation type="journal article" date="2013" name="Nat. Genet.">
        <title>The genome of the platyfish, Xiphophorus maculatus, provides insights into evolutionary adaptation and several complex traits.</title>
        <authorList>
            <person name="Schartl M."/>
            <person name="Walter R.B."/>
            <person name="Shen Y."/>
            <person name="Garcia T."/>
            <person name="Catchen J."/>
            <person name="Amores A."/>
            <person name="Braasch I."/>
            <person name="Chalopin D."/>
            <person name="Volff J.N."/>
            <person name="Lesch K.P."/>
            <person name="Bisazza A."/>
            <person name="Minx P."/>
            <person name="Hillier L."/>
            <person name="Wilson R.K."/>
            <person name="Fuerstenberg S."/>
            <person name="Boore J."/>
            <person name="Searle S."/>
            <person name="Postlethwait J.H."/>
            <person name="Warren W.C."/>
        </authorList>
    </citation>
    <scope>NUCLEOTIDE SEQUENCE [LARGE SCALE GENOMIC DNA]</scope>
    <source>
        <strain evidence="5">JP 163 A</strain>
    </source>
</reference>
<dbReference type="InterPro" id="IPR046350">
    <property type="entry name" value="Cystatin_sf"/>
</dbReference>
<dbReference type="CDD" id="cd00042">
    <property type="entry name" value="CY"/>
    <property type="match status" value="1"/>
</dbReference>
<comment type="similarity">
    <text evidence="1">Belongs to the cystatin family.</text>
</comment>
<dbReference type="GO" id="GO:0005615">
    <property type="term" value="C:extracellular space"/>
    <property type="evidence" value="ECO:0007669"/>
    <property type="project" value="TreeGrafter"/>
</dbReference>
<dbReference type="GO" id="GO:0031982">
    <property type="term" value="C:vesicle"/>
    <property type="evidence" value="ECO:0007669"/>
    <property type="project" value="TreeGrafter"/>
</dbReference>
<dbReference type="PANTHER" id="PTHR46186">
    <property type="entry name" value="CYSTATIN"/>
    <property type="match status" value="1"/>
</dbReference>
<reference evidence="4" key="3">
    <citation type="submission" date="2025-08" db="UniProtKB">
        <authorList>
            <consortium name="Ensembl"/>
        </authorList>
    </citation>
    <scope>IDENTIFICATION</scope>
    <source>
        <strain evidence="4">JP 163 A</strain>
    </source>
</reference>
<dbReference type="GeneID" id="111609411"/>
<proteinExistence type="inferred from homology"/>
<dbReference type="Pfam" id="PF00031">
    <property type="entry name" value="Cystatin"/>
    <property type="match status" value="1"/>
</dbReference>
<dbReference type="GO" id="GO:0004869">
    <property type="term" value="F:cysteine-type endopeptidase inhibitor activity"/>
    <property type="evidence" value="ECO:0007669"/>
    <property type="project" value="InterPro"/>
</dbReference>
<name>A0A3B5PXU7_XIPMA</name>
<keyword evidence="2" id="KW-0732">Signal</keyword>
<reference evidence="4" key="4">
    <citation type="submission" date="2025-09" db="UniProtKB">
        <authorList>
            <consortium name="Ensembl"/>
        </authorList>
    </citation>
    <scope>IDENTIFICATION</scope>
    <source>
        <strain evidence="4">JP 163 A</strain>
    </source>
</reference>
<dbReference type="GO" id="GO:0005737">
    <property type="term" value="C:cytoplasm"/>
    <property type="evidence" value="ECO:0007669"/>
    <property type="project" value="TreeGrafter"/>
</dbReference>
<evidence type="ECO:0000313" key="5">
    <source>
        <dbReference type="Proteomes" id="UP000002852"/>
    </source>
</evidence>
<evidence type="ECO:0000256" key="2">
    <source>
        <dbReference type="SAM" id="SignalP"/>
    </source>
</evidence>
<keyword evidence="5" id="KW-1185">Reference proteome</keyword>
<evidence type="ECO:0000313" key="4">
    <source>
        <dbReference type="Ensembl" id="ENSXMAP00000023715.1"/>
    </source>
</evidence>
<sequence length="145" mass="16374">MSLPLSLLICLSVFQLCLGAQPVEEVITQKKVHLLGAWTERLPESKDVQKAAQYAVEMFNKNSKDEVLFKLVSINSAKSQVTNRINFKIDAILGRTKCPMMENLDLKSCILDEEQLQCQFVVTLDPGNEEHELKTKKCHEVAKKA</sequence>
<dbReference type="GeneTree" id="ENSGT00390000009872"/>
<dbReference type="SUPFAM" id="SSF54403">
    <property type="entry name" value="Cystatin/monellin"/>
    <property type="match status" value="1"/>
</dbReference>
<organism evidence="4 5">
    <name type="scientific">Xiphophorus maculatus</name>
    <name type="common">Southern platyfish</name>
    <name type="synonym">Platypoecilus maculatus</name>
    <dbReference type="NCBI Taxonomy" id="8083"/>
    <lineage>
        <taxon>Eukaryota</taxon>
        <taxon>Metazoa</taxon>
        <taxon>Chordata</taxon>
        <taxon>Craniata</taxon>
        <taxon>Vertebrata</taxon>
        <taxon>Euteleostomi</taxon>
        <taxon>Actinopterygii</taxon>
        <taxon>Neopterygii</taxon>
        <taxon>Teleostei</taxon>
        <taxon>Neoteleostei</taxon>
        <taxon>Acanthomorphata</taxon>
        <taxon>Ovalentaria</taxon>
        <taxon>Atherinomorphae</taxon>
        <taxon>Cyprinodontiformes</taxon>
        <taxon>Poeciliidae</taxon>
        <taxon>Poeciliinae</taxon>
        <taxon>Xiphophorus</taxon>
    </lineage>
</organism>
<dbReference type="Ensembl" id="ENSXMAT00000038378.1">
    <property type="protein sequence ID" value="ENSXMAP00000023715.1"/>
    <property type="gene ID" value="ENSXMAG00000024627.1"/>
</dbReference>
<evidence type="ECO:0000256" key="1">
    <source>
        <dbReference type="ARBA" id="ARBA00009403"/>
    </source>
</evidence>
<feature type="signal peptide" evidence="2">
    <location>
        <begin position="1"/>
        <end position="19"/>
    </location>
</feature>
<dbReference type="AlphaFoldDB" id="A0A3B5PXU7"/>
<dbReference type="OrthoDB" id="8886803at2759"/>
<accession>A0A3B5PXU7</accession>
<dbReference type="OMA" id="HLKCRFV"/>
<protein>
    <submittedName>
        <fullName evidence="4">Si:busm1-57f23.1</fullName>
    </submittedName>
</protein>